<evidence type="ECO:0000313" key="1">
    <source>
        <dbReference type="EMBL" id="KAI4345591.1"/>
    </source>
</evidence>
<sequence length="103" mass="11799">MYRHGYFRWRNTEKTQELAKGAWKKLEVSKPESLLCERSSDCSEVMLNNVGVIGPMKLLWSNHKSSSFGNKTNHDGISPVKLLKLRLISLSLRNRDNSPGREP</sequence>
<name>A0ACB9PB76_BAUVA</name>
<organism evidence="1 2">
    <name type="scientific">Bauhinia variegata</name>
    <name type="common">Purple orchid tree</name>
    <name type="synonym">Phanera variegata</name>
    <dbReference type="NCBI Taxonomy" id="167791"/>
    <lineage>
        <taxon>Eukaryota</taxon>
        <taxon>Viridiplantae</taxon>
        <taxon>Streptophyta</taxon>
        <taxon>Embryophyta</taxon>
        <taxon>Tracheophyta</taxon>
        <taxon>Spermatophyta</taxon>
        <taxon>Magnoliopsida</taxon>
        <taxon>eudicotyledons</taxon>
        <taxon>Gunneridae</taxon>
        <taxon>Pentapetalae</taxon>
        <taxon>rosids</taxon>
        <taxon>fabids</taxon>
        <taxon>Fabales</taxon>
        <taxon>Fabaceae</taxon>
        <taxon>Cercidoideae</taxon>
        <taxon>Cercideae</taxon>
        <taxon>Bauhiniinae</taxon>
        <taxon>Bauhinia</taxon>
    </lineage>
</organism>
<dbReference type="EMBL" id="CM039430">
    <property type="protein sequence ID" value="KAI4345591.1"/>
    <property type="molecule type" value="Genomic_DNA"/>
</dbReference>
<evidence type="ECO:0000313" key="2">
    <source>
        <dbReference type="Proteomes" id="UP000828941"/>
    </source>
</evidence>
<reference evidence="1 2" key="1">
    <citation type="journal article" date="2022" name="DNA Res.">
        <title>Chromosomal-level genome assembly of the orchid tree Bauhinia variegata (Leguminosae; Cercidoideae) supports the allotetraploid origin hypothesis of Bauhinia.</title>
        <authorList>
            <person name="Zhong Y."/>
            <person name="Chen Y."/>
            <person name="Zheng D."/>
            <person name="Pang J."/>
            <person name="Liu Y."/>
            <person name="Luo S."/>
            <person name="Meng S."/>
            <person name="Qian L."/>
            <person name="Wei D."/>
            <person name="Dai S."/>
            <person name="Zhou R."/>
        </authorList>
    </citation>
    <scope>NUCLEOTIDE SEQUENCE [LARGE SCALE GENOMIC DNA]</scope>
    <source>
        <strain evidence="1">BV-YZ2020</strain>
    </source>
</reference>
<accession>A0ACB9PB76</accession>
<gene>
    <name evidence="1" type="ORF">L6164_012697</name>
</gene>
<keyword evidence="2" id="KW-1185">Reference proteome</keyword>
<protein>
    <submittedName>
        <fullName evidence="1">Uncharacterized protein</fullName>
    </submittedName>
</protein>
<comment type="caution">
    <text evidence="1">The sequence shown here is derived from an EMBL/GenBank/DDBJ whole genome shotgun (WGS) entry which is preliminary data.</text>
</comment>
<proteinExistence type="predicted"/>
<dbReference type="Proteomes" id="UP000828941">
    <property type="component" value="Chromosome 5"/>
</dbReference>